<dbReference type="RefSeq" id="WP_202825057.1">
    <property type="nucleotide sequence ID" value="NZ_JAEUXJ010000003.1"/>
</dbReference>
<evidence type="ECO:0000313" key="2">
    <source>
        <dbReference type="Proteomes" id="UP000606490"/>
    </source>
</evidence>
<dbReference type="Pfam" id="PF13531">
    <property type="entry name" value="SBP_bac_11"/>
    <property type="match status" value="1"/>
</dbReference>
<proteinExistence type="predicted"/>
<protein>
    <submittedName>
        <fullName evidence="1">Substrate-binding domain-containing protein</fullName>
    </submittedName>
</protein>
<reference evidence="1 2" key="1">
    <citation type="submission" date="2021-01" db="EMBL/GenBank/DDBJ databases">
        <title>Belnapia mucosa sp. nov. and Belnapia arida sp. nov., isolated from the Tabernas Desert (Almeria, Spain).</title>
        <authorList>
            <person name="Molina-Menor E."/>
            <person name="Vidal-Verdu A."/>
            <person name="Calonge A."/>
            <person name="Satari L."/>
            <person name="Pereto Magraner J."/>
            <person name="Porcar Miralles M."/>
        </authorList>
    </citation>
    <scope>NUCLEOTIDE SEQUENCE [LARGE SCALE GENOMIC DNA]</scope>
    <source>
        <strain evidence="1 2">T6</strain>
    </source>
</reference>
<organism evidence="1 2">
    <name type="scientific">Belnapia mucosa</name>
    <dbReference type="NCBI Taxonomy" id="2804532"/>
    <lineage>
        <taxon>Bacteria</taxon>
        <taxon>Pseudomonadati</taxon>
        <taxon>Pseudomonadota</taxon>
        <taxon>Alphaproteobacteria</taxon>
        <taxon>Acetobacterales</taxon>
        <taxon>Roseomonadaceae</taxon>
        <taxon>Belnapia</taxon>
    </lineage>
</organism>
<dbReference type="SUPFAM" id="SSF53850">
    <property type="entry name" value="Periplasmic binding protein-like II"/>
    <property type="match status" value="1"/>
</dbReference>
<sequence>MQEQPRAPLRIFSTLAVMGLLREVLPGLEAGLGGPIAPEFAPTAALLRRIEAGETADLAILTAEAVEALMAEGTLRPGSRRDICISVIGMAVRAGAPRPDIATPEACRATLLGARSIAYSRAGASGIFFAGLIERLGIAEAVNAKSTIIPQGFTAELAARGEAEIAIQQVSELMAVPGVDIVGALPEAMNTRAVFSAGLFAGAAEATPALLARLAEAATPERLAAQGLRPAATPA</sequence>
<dbReference type="InterPro" id="IPR050682">
    <property type="entry name" value="ModA/WtpA"/>
</dbReference>
<gene>
    <name evidence="1" type="ORF">JMJ55_08230</name>
</gene>
<dbReference type="PANTHER" id="PTHR30632:SF11">
    <property type="entry name" value="BLR4797 PROTEIN"/>
    <property type="match status" value="1"/>
</dbReference>
<accession>A0ABS1V0S8</accession>
<dbReference type="Proteomes" id="UP000606490">
    <property type="component" value="Unassembled WGS sequence"/>
</dbReference>
<name>A0ABS1V0S8_9PROT</name>
<keyword evidence="2" id="KW-1185">Reference proteome</keyword>
<dbReference type="PANTHER" id="PTHR30632">
    <property type="entry name" value="MOLYBDATE-BINDING PERIPLASMIC PROTEIN"/>
    <property type="match status" value="1"/>
</dbReference>
<dbReference type="Gene3D" id="3.40.190.10">
    <property type="entry name" value="Periplasmic binding protein-like II"/>
    <property type="match status" value="2"/>
</dbReference>
<evidence type="ECO:0000313" key="1">
    <source>
        <dbReference type="EMBL" id="MBL6455304.1"/>
    </source>
</evidence>
<dbReference type="EMBL" id="JAEUXJ010000003">
    <property type="protein sequence ID" value="MBL6455304.1"/>
    <property type="molecule type" value="Genomic_DNA"/>
</dbReference>
<comment type="caution">
    <text evidence="1">The sequence shown here is derived from an EMBL/GenBank/DDBJ whole genome shotgun (WGS) entry which is preliminary data.</text>
</comment>